<dbReference type="InterPro" id="IPR011047">
    <property type="entry name" value="Quinoprotein_ADH-like_sf"/>
</dbReference>
<name>A0A7R8H742_LEPSM</name>
<accession>A0A7R8H742</accession>
<dbReference type="PANTHER" id="PTHR19858">
    <property type="entry name" value="WD40 REPEAT PROTEIN"/>
    <property type="match status" value="1"/>
</dbReference>
<comment type="similarity">
    <text evidence="2">Belongs to the WD repeat PWP2 family.</text>
</comment>
<dbReference type="Pfam" id="PF04003">
    <property type="entry name" value="Utp12"/>
    <property type="match status" value="1"/>
</dbReference>
<dbReference type="Proteomes" id="UP000675881">
    <property type="component" value="Chromosome 4"/>
</dbReference>
<protein>
    <submittedName>
        <fullName evidence="7">PWP2</fullName>
    </submittedName>
</protein>
<dbReference type="SMART" id="SM00320">
    <property type="entry name" value="WD40"/>
    <property type="match status" value="11"/>
</dbReference>
<keyword evidence="8" id="KW-1185">Reference proteome</keyword>
<dbReference type="GO" id="GO:0034388">
    <property type="term" value="C:Pwp2p-containing subcomplex of 90S preribosome"/>
    <property type="evidence" value="ECO:0007669"/>
    <property type="project" value="TreeGrafter"/>
</dbReference>
<dbReference type="PROSITE" id="PS00678">
    <property type="entry name" value="WD_REPEATS_1"/>
    <property type="match status" value="1"/>
</dbReference>
<keyword evidence="4" id="KW-0677">Repeat</keyword>
<keyword evidence="5" id="KW-0539">Nucleus</keyword>
<dbReference type="InterPro" id="IPR019775">
    <property type="entry name" value="WD40_repeat_CS"/>
</dbReference>
<sequence length="836" mass="92312">MNNYQFKNLYGTVYRKGNLCFSRDGGTLLSPVGNKISFYNLEHGKSRTLDYNFRFDVSFMALDPSPSSKTLFVATSNGDLHVCSLEKNVVLHRETTDRRILDAKFSPDGKFIAVSKEDTSTLIYEAETFKQPRFGPLGLHKVLQGQMSSVTKLAWSDNSEWIASGSDSTRIYSLLSDKVYCLGSGSEVVHIAFTDTSPLSCHTLNSSGHLNQWEISEETRKNSLAHLVTSSRISFKIKNMAFEVTSADYHPCMDILVAGYSEGSFVVLQLPDVSLIHSLNMNTCISTININCSGDWIALGSSSAGSLLVWEWKSETYIMKQKGHYNNLESLSYSRDGIMVATGGSDGKVKVWNSSSGFCFVTFSEHSSPVSGVAFTSNNKALISSSLDGTVRAFDLIRYRNFRTFASPKPVQFACVAVDATGELIAAGAKDVFDIYLWSLKTGRLLEVISGHEGPVNSLSFSPSITSSSTLVSASWDQTMRIWNSLESNSTSSEVINLGSDGIAVAFRPDGLEVAVATLNGQLSIFDLKTGNQIGTIEGKDDLGAGRADSDLITASKSKESQYFRTLAYSTNGKFIIAGGSSKFICLYHVKESLLVKKFEITQNRDLDAMDDVISRKSASEFGNLALVEDRGDDDVMQLPGARKDEKSARSVHPEIKVTDAQFAPTGREFAITTTEGLLVYSLDVDTVFDPTDLEIDITPSYVIQQLNRKQYSTALFGSLKLNETKLIRQVIETIPFESSVFILETFPDKYVNQLLTFFGKELETSRHLEFYSLWIQSFFRFKGGSLIKKNGKDLIFTGYGVKLRGKKNLSILEKDDGSESMEENEFELDDIVMGG</sequence>
<dbReference type="PANTHER" id="PTHR19858:SF0">
    <property type="entry name" value="PERIODIC TRYPTOPHAN PROTEIN 2 HOMOLOG"/>
    <property type="match status" value="1"/>
</dbReference>
<dbReference type="CDD" id="cd00200">
    <property type="entry name" value="WD40"/>
    <property type="match status" value="1"/>
</dbReference>
<evidence type="ECO:0000256" key="1">
    <source>
        <dbReference type="ARBA" id="ARBA00004604"/>
    </source>
</evidence>
<evidence type="ECO:0000313" key="7">
    <source>
        <dbReference type="EMBL" id="CAF2913107.1"/>
    </source>
</evidence>
<dbReference type="PROSITE" id="PS50294">
    <property type="entry name" value="WD_REPEATS_REGION"/>
    <property type="match status" value="3"/>
</dbReference>
<comment type="subcellular location">
    <subcellularLocation>
        <location evidence="1">Nucleus</location>
        <location evidence="1">Nucleolus</location>
    </subcellularLocation>
</comment>
<dbReference type="InterPro" id="IPR027145">
    <property type="entry name" value="PWP2"/>
</dbReference>
<dbReference type="EMBL" id="HG994583">
    <property type="protein sequence ID" value="CAF2913107.1"/>
    <property type="molecule type" value="Genomic_DNA"/>
</dbReference>
<gene>
    <name evidence="7" type="ORF">LSAA_8262</name>
</gene>
<dbReference type="Gene3D" id="2.130.10.10">
    <property type="entry name" value="YVTN repeat-like/Quinoprotein amine dehydrogenase"/>
    <property type="match status" value="3"/>
</dbReference>
<dbReference type="InterPro" id="IPR015943">
    <property type="entry name" value="WD40/YVTN_repeat-like_dom_sf"/>
</dbReference>
<dbReference type="InterPro" id="IPR011044">
    <property type="entry name" value="Quino_amine_DH_bsu"/>
</dbReference>
<dbReference type="GO" id="GO:0000462">
    <property type="term" value="P:maturation of SSU-rRNA from tricistronic rRNA transcript (SSU-rRNA, 5.8S rRNA, LSU-rRNA)"/>
    <property type="evidence" value="ECO:0007669"/>
    <property type="project" value="TreeGrafter"/>
</dbReference>
<evidence type="ECO:0000313" key="8">
    <source>
        <dbReference type="Proteomes" id="UP000675881"/>
    </source>
</evidence>
<evidence type="ECO:0000259" key="6">
    <source>
        <dbReference type="Pfam" id="PF04003"/>
    </source>
</evidence>
<proteinExistence type="inferred from homology"/>
<keyword evidence="3" id="KW-0853">WD repeat</keyword>
<dbReference type="AlphaFoldDB" id="A0A7R8H742"/>
<dbReference type="PROSITE" id="PS50082">
    <property type="entry name" value="WD_REPEATS_2"/>
    <property type="match status" value="3"/>
</dbReference>
<evidence type="ECO:0000256" key="4">
    <source>
        <dbReference type="ARBA" id="ARBA00022737"/>
    </source>
</evidence>
<dbReference type="GO" id="GO:0000028">
    <property type="term" value="P:ribosomal small subunit assembly"/>
    <property type="evidence" value="ECO:0007669"/>
    <property type="project" value="TreeGrafter"/>
</dbReference>
<dbReference type="SUPFAM" id="SSF50998">
    <property type="entry name" value="Quinoprotein alcohol dehydrogenase-like"/>
    <property type="match status" value="1"/>
</dbReference>
<dbReference type="Pfam" id="PF00400">
    <property type="entry name" value="WD40"/>
    <property type="match status" value="4"/>
</dbReference>
<feature type="domain" description="Small-subunit processome Utp12" evidence="6">
    <location>
        <begin position="723"/>
        <end position="792"/>
    </location>
</feature>
<dbReference type="InterPro" id="IPR007148">
    <property type="entry name" value="SSU_processome_Utp12"/>
</dbReference>
<dbReference type="InterPro" id="IPR001680">
    <property type="entry name" value="WD40_rpt"/>
</dbReference>
<dbReference type="OrthoDB" id="3142434at2759"/>
<evidence type="ECO:0000256" key="5">
    <source>
        <dbReference type="ARBA" id="ARBA00023242"/>
    </source>
</evidence>
<dbReference type="SUPFAM" id="SSF50969">
    <property type="entry name" value="YVTN repeat-like/Quinoprotein amine dehydrogenase"/>
    <property type="match status" value="2"/>
</dbReference>
<organism evidence="7 8">
    <name type="scientific">Lepeophtheirus salmonis</name>
    <name type="common">Salmon louse</name>
    <name type="synonym">Caligus salmonis</name>
    <dbReference type="NCBI Taxonomy" id="72036"/>
    <lineage>
        <taxon>Eukaryota</taxon>
        <taxon>Metazoa</taxon>
        <taxon>Ecdysozoa</taxon>
        <taxon>Arthropoda</taxon>
        <taxon>Crustacea</taxon>
        <taxon>Multicrustacea</taxon>
        <taxon>Hexanauplia</taxon>
        <taxon>Copepoda</taxon>
        <taxon>Siphonostomatoida</taxon>
        <taxon>Caligidae</taxon>
        <taxon>Lepeophtheirus</taxon>
    </lineage>
</organism>
<evidence type="ECO:0000256" key="3">
    <source>
        <dbReference type="ARBA" id="ARBA00022574"/>
    </source>
</evidence>
<reference evidence="7" key="1">
    <citation type="submission" date="2021-02" db="EMBL/GenBank/DDBJ databases">
        <authorList>
            <person name="Bekaert M."/>
        </authorList>
    </citation>
    <scope>NUCLEOTIDE SEQUENCE</scope>
    <source>
        <strain evidence="7">IoA-00</strain>
    </source>
</reference>
<evidence type="ECO:0000256" key="2">
    <source>
        <dbReference type="ARBA" id="ARBA00010226"/>
    </source>
</evidence>
<dbReference type="GO" id="GO:0032040">
    <property type="term" value="C:small-subunit processome"/>
    <property type="evidence" value="ECO:0007669"/>
    <property type="project" value="TreeGrafter"/>
</dbReference>